<evidence type="ECO:0000256" key="1">
    <source>
        <dbReference type="ARBA" id="ARBA00004496"/>
    </source>
</evidence>
<keyword evidence="3 10" id="KW-0963">Cytoplasm</keyword>
<dbReference type="InterPro" id="IPR029026">
    <property type="entry name" value="tRNA_m1G_MTases_N"/>
</dbReference>
<evidence type="ECO:0000313" key="13">
    <source>
        <dbReference type="Proteomes" id="UP000177785"/>
    </source>
</evidence>
<evidence type="ECO:0000256" key="5">
    <source>
        <dbReference type="ARBA" id="ARBA00022603"/>
    </source>
</evidence>
<dbReference type="GO" id="GO:0005737">
    <property type="term" value="C:cytoplasm"/>
    <property type="evidence" value="ECO:0007669"/>
    <property type="project" value="UniProtKB-SubCell"/>
</dbReference>
<evidence type="ECO:0000256" key="7">
    <source>
        <dbReference type="ARBA" id="ARBA00022691"/>
    </source>
</evidence>
<proteinExistence type="inferred from homology"/>
<evidence type="ECO:0000256" key="9">
    <source>
        <dbReference type="ARBA" id="ARBA00047944"/>
    </source>
</evidence>
<dbReference type="InterPro" id="IPR029028">
    <property type="entry name" value="Alpha/beta_knot_MTases"/>
</dbReference>
<dbReference type="PANTHER" id="PTHR30027:SF3">
    <property type="entry name" value="16S RRNA (URACIL(1498)-N(3))-METHYLTRANSFERASE"/>
    <property type="match status" value="1"/>
</dbReference>
<dbReference type="EC" id="2.1.1.193" evidence="10"/>
<dbReference type="InterPro" id="IPR006700">
    <property type="entry name" value="RsmE"/>
</dbReference>
<dbReference type="SUPFAM" id="SSF75217">
    <property type="entry name" value="alpha/beta knot"/>
    <property type="match status" value="1"/>
</dbReference>
<dbReference type="SUPFAM" id="SSF88697">
    <property type="entry name" value="PUA domain-like"/>
    <property type="match status" value="1"/>
</dbReference>
<dbReference type="InterPro" id="IPR046886">
    <property type="entry name" value="RsmE_MTase_dom"/>
</dbReference>
<evidence type="ECO:0000256" key="2">
    <source>
        <dbReference type="ARBA" id="ARBA00005528"/>
    </source>
</evidence>
<dbReference type="AlphaFoldDB" id="A0A1G2G3X4"/>
<dbReference type="NCBIfam" id="TIGR00046">
    <property type="entry name" value="RsmE family RNA methyltransferase"/>
    <property type="match status" value="1"/>
</dbReference>
<accession>A0A1G2G3X4</accession>
<organism evidence="12 13">
    <name type="scientific">Candidatus Ryanbacteria bacterium RIFCSPHIGHO2_01_FULL_48_27</name>
    <dbReference type="NCBI Taxonomy" id="1802115"/>
    <lineage>
        <taxon>Bacteria</taxon>
        <taxon>Candidatus Ryaniibacteriota</taxon>
    </lineage>
</organism>
<name>A0A1G2G3X4_9BACT</name>
<dbReference type="InterPro" id="IPR015947">
    <property type="entry name" value="PUA-like_sf"/>
</dbReference>
<dbReference type="STRING" id="1802115.A2756_04385"/>
<reference evidence="12 13" key="1">
    <citation type="journal article" date="2016" name="Nat. Commun.">
        <title>Thousands of microbial genomes shed light on interconnected biogeochemical processes in an aquifer system.</title>
        <authorList>
            <person name="Anantharaman K."/>
            <person name="Brown C.T."/>
            <person name="Hug L.A."/>
            <person name="Sharon I."/>
            <person name="Castelle C.J."/>
            <person name="Probst A.J."/>
            <person name="Thomas B.C."/>
            <person name="Singh A."/>
            <person name="Wilkins M.J."/>
            <person name="Karaoz U."/>
            <person name="Brodie E.L."/>
            <person name="Williams K.H."/>
            <person name="Hubbard S.S."/>
            <person name="Banfield J.F."/>
        </authorList>
    </citation>
    <scope>NUCLEOTIDE SEQUENCE [LARGE SCALE GENOMIC DNA]</scope>
</reference>
<dbReference type="PIRSF" id="PIRSF015601">
    <property type="entry name" value="MTase_slr0722"/>
    <property type="match status" value="1"/>
</dbReference>
<keyword evidence="5 10" id="KW-0489">Methyltransferase</keyword>
<keyword evidence="7 10" id="KW-0949">S-adenosyl-L-methionine</keyword>
<dbReference type="Proteomes" id="UP000177785">
    <property type="component" value="Unassembled WGS sequence"/>
</dbReference>
<dbReference type="EMBL" id="MHNL01000018">
    <property type="protein sequence ID" value="OGZ44641.1"/>
    <property type="molecule type" value="Genomic_DNA"/>
</dbReference>
<dbReference type="Pfam" id="PF04452">
    <property type="entry name" value="Methyltrans_RNA"/>
    <property type="match status" value="1"/>
</dbReference>
<evidence type="ECO:0000313" key="12">
    <source>
        <dbReference type="EMBL" id="OGZ44641.1"/>
    </source>
</evidence>
<dbReference type="Gene3D" id="3.40.1280.10">
    <property type="match status" value="1"/>
</dbReference>
<gene>
    <name evidence="12" type="ORF">A2756_04385</name>
</gene>
<evidence type="ECO:0000256" key="4">
    <source>
        <dbReference type="ARBA" id="ARBA00022552"/>
    </source>
</evidence>
<sequence length="240" mass="26783">MHRFFIAHPLEPGKLILTNKDLVHQLTRVLRVKSGGEFVLFSTEPQHAGWDFVFRVAKVSMASIEGEIVEKIKNDREPKFVLTLYQSIPKKDKMEWILEKGTEIGVSAFVPIVSEHSVKMSLNYERVGKVLKEAAEQSGRGIIPECRETMSFAEALASIKKEGSLSILAHEKESAHRLDSLPLSNQKINLFIGPEGGFSEAEVAEAKAAGLFVVSLSRRVLRSETAAITASYFLLHRFGY</sequence>
<dbReference type="GO" id="GO:0070042">
    <property type="term" value="F:rRNA (uridine-N3-)-methyltransferase activity"/>
    <property type="evidence" value="ECO:0007669"/>
    <property type="project" value="TreeGrafter"/>
</dbReference>
<evidence type="ECO:0000256" key="10">
    <source>
        <dbReference type="PIRNR" id="PIRNR015601"/>
    </source>
</evidence>
<comment type="subcellular location">
    <subcellularLocation>
        <location evidence="1 10">Cytoplasm</location>
    </subcellularLocation>
</comment>
<keyword evidence="4 10" id="KW-0698">rRNA processing</keyword>
<feature type="domain" description="Ribosomal RNA small subunit methyltransferase E methyltransferase" evidence="11">
    <location>
        <begin position="78"/>
        <end position="231"/>
    </location>
</feature>
<dbReference type="PANTHER" id="PTHR30027">
    <property type="entry name" value="RIBOSOMAL RNA SMALL SUBUNIT METHYLTRANSFERASE E"/>
    <property type="match status" value="1"/>
</dbReference>
<dbReference type="GO" id="GO:0070475">
    <property type="term" value="P:rRNA base methylation"/>
    <property type="evidence" value="ECO:0007669"/>
    <property type="project" value="TreeGrafter"/>
</dbReference>
<keyword evidence="6 10" id="KW-0808">Transferase</keyword>
<evidence type="ECO:0000256" key="3">
    <source>
        <dbReference type="ARBA" id="ARBA00022490"/>
    </source>
</evidence>
<comment type="similarity">
    <text evidence="2 10">Belongs to the RNA methyltransferase RsmE family.</text>
</comment>
<comment type="caution">
    <text evidence="12">The sequence shown here is derived from an EMBL/GenBank/DDBJ whole genome shotgun (WGS) entry which is preliminary data.</text>
</comment>
<evidence type="ECO:0000256" key="6">
    <source>
        <dbReference type="ARBA" id="ARBA00022679"/>
    </source>
</evidence>
<dbReference type="CDD" id="cd18084">
    <property type="entry name" value="RsmE-like"/>
    <property type="match status" value="1"/>
</dbReference>
<comment type="function">
    <text evidence="8 10">Specifically methylates the N3 position of the uracil ring of uridine 1498 (m3U1498) in 16S rRNA. Acts on the fully assembled 30S ribosomal subunit.</text>
</comment>
<protein>
    <recommendedName>
        <fullName evidence="10">Ribosomal RNA small subunit methyltransferase E</fullName>
        <ecNumber evidence="10">2.1.1.193</ecNumber>
    </recommendedName>
</protein>
<evidence type="ECO:0000259" key="11">
    <source>
        <dbReference type="Pfam" id="PF04452"/>
    </source>
</evidence>
<comment type="catalytic activity">
    <reaction evidence="9 10">
        <text>uridine(1498) in 16S rRNA + S-adenosyl-L-methionine = N(3)-methyluridine(1498) in 16S rRNA + S-adenosyl-L-homocysteine + H(+)</text>
        <dbReference type="Rhea" id="RHEA:42920"/>
        <dbReference type="Rhea" id="RHEA-COMP:10283"/>
        <dbReference type="Rhea" id="RHEA-COMP:10284"/>
        <dbReference type="ChEBI" id="CHEBI:15378"/>
        <dbReference type="ChEBI" id="CHEBI:57856"/>
        <dbReference type="ChEBI" id="CHEBI:59789"/>
        <dbReference type="ChEBI" id="CHEBI:65315"/>
        <dbReference type="ChEBI" id="CHEBI:74502"/>
        <dbReference type="EC" id="2.1.1.193"/>
    </reaction>
</comment>
<evidence type="ECO:0000256" key="8">
    <source>
        <dbReference type="ARBA" id="ARBA00025699"/>
    </source>
</evidence>